<dbReference type="GO" id="GO:0005737">
    <property type="term" value="C:cytoplasm"/>
    <property type="evidence" value="ECO:0007669"/>
    <property type="project" value="TreeGrafter"/>
</dbReference>
<dbReference type="Pfam" id="PF12013">
    <property type="entry name" value="OrsD"/>
    <property type="match status" value="1"/>
</dbReference>
<comment type="similarity">
    <text evidence="1">Belongs to the helicase family. RecQ subfamily.</text>
</comment>
<dbReference type="EMBL" id="JAGFBS010000093">
    <property type="protein sequence ID" value="KAG6369276.1"/>
    <property type="molecule type" value="Genomic_DNA"/>
</dbReference>
<sequence length="1651" mass="187190">MSEDMEDQPMKSPFIAHVEEDIAMRSPLHQATSPKSISDMDMMSPHPLDLRVLPSINMEKQSLMALVDMTNQQPRSGTLDDPLIYHPFLTRLNLVVNAEFRFLICQLCQEGISVSTAQGHINNKHPELQVAFHQDRFNDATRTVCLASTFPDTILGPRSVVHGLAICEAIACNQCSTVMTSLKKMRHHHIHNHPGLPTPQQFRACRAQRIKTKGLGKQRTLWEIITTAGSAMNSKEVMITTLMAELDKELEVVQIPTDNRLISPWLRTTRWHEHVAATSMSIDNLRAGVALPRPETEEPCCKKLQQLVEQYFQEALELIDTTDELILQRLNSPDPAKNGISNTPFHKHMMDATIKQYINPVICLLAMLLRDLWIGLEQENIVISMLEDLIEQDQEPSYIVQQIHVVLMKLWTTHWRKVSDYPQRITDPTEAALALMTLNQDGSFKEPKNVTNIIAKLEYCMRLTFLKEIRSQAARIDGNTTEVTACDMLQPWFTEKTYSTFARLRSLQHRASAIAYDTMGLPHIWWTDTEAWTSLKYKGNSINFSDLRDMFQDMENDIITIWKDRVLRGLPLRVDYQNLVDDPSNTNVGYSFLFDPKNTCFQDRTRLVRAVVEDQGGFSGFLMQQEQDGRPIWNRAALYGWLQDYAALQKLLLLRAEMLSGAPARGTELTATIYCNTQTRPTRSLMVLGEHVTLLCQYSKTSAMTGQDKVIPHSLDAITSDILIQDLALARPFAQLAAKICFDDQNIDQLYKELLFVNFNRKFTSEDLSAVMAKYSLPRVQYALTISPWRHIQTAWKRKLRCAMEHIIEIDETQNVDALQAGHSRSTENRIYGLSTQSLAGAAEDILPLFLQASISWQEHCRVPSGGHFIPYYKARDSMKAKPLEKMPVTSMHDPSTTCATANNPIIVEDIVARVVERLTPMLADIMQAIKKQDNHQSQAPSFTQPSAKHKGKKRQLDSTISEDGNQVTGNWNEGTEEEDRDLQAAIRASMVSQGVSLQHTLFIHIPIASSAKIGPGESSTSHHQNAPASSVEQQALYKIRELLHQDSLDWTSREQKEAMNATLQGQTDVVAILPTGGGKSMLAIIPSLLEVNKTTVLVLPLNALIMDYERRLQKMHVPYQIYEPSKDLNLRDNLVIVSADKSQSTHWRGALASHAHRKTVARIVVDEAHIPLTAKGYRECLQHFSSVRSEPVQLVLLSATLPPSFMPTLRETYKLVTDTSIHRQGTNRRELKFALEKTAGEGSLIQRAMKIVEEEAHAWQPRDRALIFVPSVSLCMEMAKKTGWHHYVGDKKTMDEEERRMEYFSWISGETSRVMIATSAFSTGNDYPHVRLVLHVDKPFEMLEYIQGQGRAGRDGSPALCYTLVPTKQWKESSKKDPVEKDNEQAIIDHLHLYGSKRCLRYGITSYVDGTGISCLEDVRNQHCSVCTRDPGHQPQDIQMATMPQSKKGAVLQDDSDITTIPSVPTTFLAAAQLAKTLKASRELGSLNEVERLQRAFRSIQHACRICLVHKPDELIGLHDLYCCMTMENNLGVSWNDYKAWRKQLKYGKHHLKICYVCHVPQITDELHPTFTKSKKGGTGLVTCEYADIVAPLAFAIYHNLDMRGRAETYFGTRWPTLMGFTQWLMGIPRKDRQSNMIDLLLWYVEIEKV</sequence>
<evidence type="ECO:0000256" key="4">
    <source>
        <dbReference type="ARBA" id="ARBA00034617"/>
    </source>
</evidence>
<dbReference type="PROSITE" id="PS51192">
    <property type="entry name" value="HELICASE_ATP_BIND_1"/>
    <property type="match status" value="1"/>
</dbReference>
<keyword evidence="10" id="KW-1185">Reference proteome</keyword>
<keyword evidence="2" id="KW-0547">Nucleotide-binding</keyword>
<evidence type="ECO:0000256" key="2">
    <source>
        <dbReference type="ARBA" id="ARBA00022741"/>
    </source>
</evidence>
<dbReference type="GO" id="GO:0009378">
    <property type="term" value="F:four-way junction helicase activity"/>
    <property type="evidence" value="ECO:0007669"/>
    <property type="project" value="TreeGrafter"/>
</dbReference>
<dbReference type="SMART" id="SM00490">
    <property type="entry name" value="HELICc"/>
    <property type="match status" value="1"/>
</dbReference>
<feature type="compositionally biased region" description="Polar residues" evidence="6">
    <location>
        <begin position="936"/>
        <end position="947"/>
    </location>
</feature>
<dbReference type="SUPFAM" id="SSF52540">
    <property type="entry name" value="P-loop containing nucleoside triphosphate hydrolases"/>
    <property type="match status" value="1"/>
</dbReference>
<dbReference type="Gene3D" id="3.40.50.300">
    <property type="entry name" value="P-loop containing nucleotide triphosphate hydrolases"/>
    <property type="match status" value="2"/>
</dbReference>
<reference evidence="9" key="1">
    <citation type="submission" date="2021-03" db="EMBL/GenBank/DDBJ databases">
        <title>Evolutionary innovations through gain and loss of genes in the ectomycorrhizal Boletales.</title>
        <authorList>
            <person name="Wu G."/>
            <person name="Miyauchi S."/>
            <person name="Morin E."/>
            <person name="Yang Z.-L."/>
            <person name="Xu J."/>
            <person name="Martin F.M."/>
        </authorList>
    </citation>
    <scope>NUCLEOTIDE SEQUENCE</scope>
    <source>
        <strain evidence="9">BR01</strain>
    </source>
</reference>
<keyword evidence="3" id="KW-0067">ATP-binding</keyword>
<gene>
    <name evidence="9" type="ORF">JVT61DRAFT_15523</name>
</gene>
<evidence type="ECO:0000313" key="10">
    <source>
        <dbReference type="Proteomes" id="UP000683000"/>
    </source>
</evidence>
<dbReference type="PANTHER" id="PTHR13710">
    <property type="entry name" value="DNA HELICASE RECQ FAMILY MEMBER"/>
    <property type="match status" value="1"/>
</dbReference>
<comment type="caution">
    <text evidence="9">The sequence shown here is derived from an EMBL/GenBank/DDBJ whole genome shotgun (WGS) entry which is preliminary data.</text>
</comment>
<dbReference type="Pfam" id="PF00271">
    <property type="entry name" value="Helicase_C"/>
    <property type="match status" value="1"/>
</dbReference>
<dbReference type="GO" id="GO:0043138">
    <property type="term" value="F:3'-5' DNA helicase activity"/>
    <property type="evidence" value="ECO:0007669"/>
    <property type="project" value="UniProtKB-EC"/>
</dbReference>
<dbReference type="Proteomes" id="UP000683000">
    <property type="component" value="Unassembled WGS sequence"/>
</dbReference>
<comment type="catalytic activity">
    <reaction evidence="4">
        <text>Couples ATP hydrolysis with the unwinding of duplex DNA by translocating in the 3'-5' direction.</text>
        <dbReference type="EC" id="5.6.2.4"/>
    </reaction>
</comment>
<dbReference type="Pfam" id="PF00270">
    <property type="entry name" value="DEAD"/>
    <property type="match status" value="1"/>
</dbReference>
<dbReference type="SMART" id="SM00487">
    <property type="entry name" value="DEXDc"/>
    <property type="match status" value="1"/>
</dbReference>
<evidence type="ECO:0000259" key="8">
    <source>
        <dbReference type="PROSITE" id="PS51194"/>
    </source>
</evidence>
<feature type="region of interest" description="Disordered" evidence="6">
    <location>
        <begin position="932"/>
        <end position="980"/>
    </location>
</feature>
<dbReference type="GO" id="GO:0000724">
    <property type="term" value="P:double-strand break repair via homologous recombination"/>
    <property type="evidence" value="ECO:0007669"/>
    <property type="project" value="TreeGrafter"/>
</dbReference>
<accession>A0A8I3A2H6</accession>
<dbReference type="InterPro" id="IPR022698">
    <property type="entry name" value="OrsD"/>
</dbReference>
<organism evidence="9 10">
    <name type="scientific">Boletus reticuloceps</name>
    <dbReference type="NCBI Taxonomy" id="495285"/>
    <lineage>
        <taxon>Eukaryota</taxon>
        <taxon>Fungi</taxon>
        <taxon>Dikarya</taxon>
        <taxon>Basidiomycota</taxon>
        <taxon>Agaricomycotina</taxon>
        <taxon>Agaricomycetes</taxon>
        <taxon>Agaricomycetidae</taxon>
        <taxon>Boletales</taxon>
        <taxon>Boletineae</taxon>
        <taxon>Boletaceae</taxon>
        <taxon>Boletoideae</taxon>
        <taxon>Boletus</taxon>
    </lineage>
</organism>
<evidence type="ECO:0000259" key="7">
    <source>
        <dbReference type="PROSITE" id="PS51192"/>
    </source>
</evidence>
<dbReference type="OrthoDB" id="3202072at2759"/>
<feature type="domain" description="Helicase C-terminal" evidence="8">
    <location>
        <begin position="1245"/>
        <end position="1400"/>
    </location>
</feature>
<proteinExistence type="inferred from homology"/>
<dbReference type="InterPro" id="IPR014001">
    <property type="entry name" value="Helicase_ATP-bd"/>
</dbReference>
<dbReference type="InterPro" id="IPR013087">
    <property type="entry name" value="Znf_C2H2_type"/>
</dbReference>
<feature type="domain" description="Helicase ATP-binding" evidence="7">
    <location>
        <begin position="1061"/>
        <end position="1220"/>
    </location>
</feature>
<feature type="compositionally biased region" description="Polar residues" evidence="6">
    <location>
        <begin position="958"/>
        <end position="974"/>
    </location>
</feature>
<evidence type="ECO:0000313" key="9">
    <source>
        <dbReference type="EMBL" id="KAG6369276.1"/>
    </source>
</evidence>
<evidence type="ECO:0000256" key="3">
    <source>
        <dbReference type="ARBA" id="ARBA00022840"/>
    </source>
</evidence>
<dbReference type="GO" id="GO:0005524">
    <property type="term" value="F:ATP binding"/>
    <property type="evidence" value="ECO:0007669"/>
    <property type="project" value="UniProtKB-KW"/>
</dbReference>
<dbReference type="InterPro" id="IPR001650">
    <property type="entry name" value="Helicase_C-like"/>
</dbReference>
<dbReference type="InterPro" id="IPR027417">
    <property type="entry name" value="P-loop_NTPase"/>
</dbReference>
<dbReference type="PANTHER" id="PTHR13710:SF154">
    <property type="entry name" value="RECQ HELICASE, PUTATIVE (AFU_ORTHOLOGUE AFUA_6G14720)-RELATED"/>
    <property type="match status" value="1"/>
</dbReference>
<dbReference type="EC" id="5.6.2.4" evidence="5"/>
<dbReference type="PROSITE" id="PS00028">
    <property type="entry name" value="ZINC_FINGER_C2H2_1"/>
    <property type="match status" value="1"/>
</dbReference>
<evidence type="ECO:0000256" key="1">
    <source>
        <dbReference type="ARBA" id="ARBA00005446"/>
    </source>
</evidence>
<protein>
    <recommendedName>
        <fullName evidence="5">DNA 3'-5' helicase</fullName>
        <ecNumber evidence="5">5.6.2.4</ecNumber>
    </recommendedName>
</protein>
<evidence type="ECO:0000256" key="5">
    <source>
        <dbReference type="ARBA" id="ARBA00034808"/>
    </source>
</evidence>
<evidence type="ECO:0000256" key="6">
    <source>
        <dbReference type="SAM" id="MobiDB-lite"/>
    </source>
</evidence>
<dbReference type="PROSITE" id="PS51194">
    <property type="entry name" value="HELICASE_CTER"/>
    <property type="match status" value="1"/>
</dbReference>
<dbReference type="GO" id="GO:0003676">
    <property type="term" value="F:nucleic acid binding"/>
    <property type="evidence" value="ECO:0007669"/>
    <property type="project" value="InterPro"/>
</dbReference>
<name>A0A8I3A2H6_9AGAM</name>
<dbReference type="GO" id="GO:0005694">
    <property type="term" value="C:chromosome"/>
    <property type="evidence" value="ECO:0007669"/>
    <property type="project" value="TreeGrafter"/>
</dbReference>
<dbReference type="InterPro" id="IPR011545">
    <property type="entry name" value="DEAD/DEAH_box_helicase_dom"/>
</dbReference>